<evidence type="ECO:0008006" key="3">
    <source>
        <dbReference type="Google" id="ProtNLM"/>
    </source>
</evidence>
<gene>
    <name evidence="1" type="ORF">PM001_LOCUS4851</name>
</gene>
<accession>A0AAV1TB66</accession>
<dbReference type="PANTHER" id="PTHR42648">
    <property type="entry name" value="TRANSPOSASE, PUTATIVE-RELATED"/>
    <property type="match status" value="1"/>
</dbReference>
<dbReference type="PANTHER" id="PTHR42648:SF28">
    <property type="entry name" value="TRANSPOSON-ENCODED PROTEIN WITH RIBONUCLEASE H-LIKE AND RETROVIRUS ZINC FINGER-LIKE DOMAINS"/>
    <property type="match status" value="1"/>
</dbReference>
<dbReference type="Proteomes" id="UP001162060">
    <property type="component" value="Unassembled WGS sequence"/>
</dbReference>
<dbReference type="AlphaFoldDB" id="A0AAV1TB66"/>
<evidence type="ECO:0000313" key="2">
    <source>
        <dbReference type="Proteomes" id="UP001162060"/>
    </source>
</evidence>
<comment type="caution">
    <text evidence="1">The sequence shown here is derived from an EMBL/GenBank/DDBJ whole genome shotgun (WGS) entry which is preliminary data.</text>
</comment>
<evidence type="ECO:0000313" key="1">
    <source>
        <dbReference type="EMBL" id="CAK7913877.1"/>
    </source>
</evidence>
<reference evidence="1" key="1">
    <citation type="submission" date="2024-01" db="EMBL/GenBank/DDBJ databases">
        <authorList>
            <person name="Webb A."/>
        </authorList>
    </citation>
    <scope>NUCLEOTIDE SEQUENCE</scope>
    <source>
        <strain evidence="1">Pm1</strain>
    </source>
</reference>
<name>A0AAV1TB66_9STRA</name>
<organism evidence="1 2">
    <name type="scientific">Peronospora matthiolae</name>
    <dbReference type="NCBI Taxonomy" id="2874970"/>
    <lineage>
        <taxon>Eukaryota</taxon>
        <taxon>Sar</taxon>
        <taxon>Stramenopiles</taxon>
        <taxon>Oomycota</taxon>
        <taxon>Peronosporomycetes</taxon>
        <taxon>Peronosporales</taxon>
        <taxon>Peronosporaceae</taxon>
        <taxon>Peronospora</taxon>
    </lineage>
</organism>
<sequence length="136" mass="15029">MYVTLKNSQQVVATADLVDGLYWLWTTQRSANVTTSGNSGADLHVRKGHAPVEALRRMITTNMIKDVRVTLNSGGETARRGCRQGKMVQKPFPSNRDKRSYNKSELLQLDICGLMENDSLGGSKYLLLIIDEASGV</sequence>
<dbReference type="EMBL" id="CAKLBY020000039">
    <property type="protein sequence ID" value="CAK7913877.1"/>
    <property type="molecule type" value="Genomic_DNA"/>
</dbReference>
<proteinExistence type="predicted"/>
<dbReference type="InterPro" id="IPR039537">
    <property type="entry name" value="Retrotran_Ty1/copia-like"/>
</dbReference>
<protein>
    <recommendedName>
        <fullName evidence="3">LAGLIDADG endonuclease</fullName>
    </recommendedName>
</protein>